<keyword evidence="7" id="KW-1185">Reference proteome</keyword>
<sequence>MALQSSVLLGVLLILGCAVTSSRATNSRYSDAKRGSASVNRSSFPEGFIFGEAGSAYQVPQVAEKVMDQSNGDVAIDPYHWYKEDVRLIKEIGFDAYRFSISWSRLLPSGKLSGGVNKEGIKYYKRLIKKLVASGYD</sequence>
<protein>
    <recommendedName>
        <fullName evidence="8">Beta-glucosidase</fullName>
    </recommendedName>
</protein>
<dbReference type="InterPro" id="IPR001360">
    <property type="entry name" value="Glyco_hydro_1"/>
</dbReference>
<evidence type="ECO:0000256" key="1">
    <source>
        <dbReference type="ARBA" id="ARBA00010838"/>
    </source>
</evidence>
<accession>A0A540KSQ8</accession>
<dbReference type="GO" id="GO:0008422">
    <property type="term" value="F:beta-glucosidase activity"/>
    <property type="evidence" value="ECO:0007669"/>
    <property type="project" value="TreeGrafter"/>
</dbReference>
<proteinExistence type="inferred from homology"/>
<feature type="signal peptide" evidence="5">
    <location>
        <begin position="1"/>
        <end position="24"/>
    </location>
</feature>
<evidence type="ECO:0000256" key="3">
    <source>
        <dbReference type="ARBA" id="ARBA00023295"/>
    </source>
</evidence>
<keyword evidence="2" id="KW-0378">Hydrolase</keyword>
<dbReference type="STRING" id="106549.A0A540KSQ8"/>
<dbReference type="EMBL" id="VIEB01000978">
    <property type="protein sequence ID" value="TQD77179.1"/>
    <property type="molecule type" value="Genomic_DNA"/>
</dbReference>
<evidence type="ECO:0000256" key="4">
    <source>
        <dbReference type="RuleBase" id="RU003690"/>
    </source>
</evidence>
<dbReference type="Proteomes" id="UP000315295">
    <property type="component" value="Unassembled WGS sequence"/>
</dbReference>
<keyword evidence="3" id="KW-0326">Glycosidase</keyword>
<dbReference type="PANTHER" id="PTHR10353:SF137">
    <property type="entry name" value="MYROSINASE 3-RELATED"/>
    <property type="match status" value="1"/>
</dbReference>
<name>A0A540KSQ8_MALBA</name>
<organism evidence="6 7">
    <name type="scientific">Malus baccata</name>
    <name type="common">Siberian crab apple</name>
    <name type="synonym">Pyrus baccata</name>
    <dbReference type="NCBI Taxonomy" id="106549"/>
    <lineage>
        <taxon>Eukaryota</taxon>
        <taxon>Viridiplantae</taxon>
        <taxon>Streptophyta</taxon>
        <taxon>Embryophyta</taxon>
        <taxon>Tracheophyta</taxon>
        <taxon>Spermatophyta</taxon>
        <taxon>Magnoliopsida</taxon>
        <taxon>eudicotyledons</taxon>
        <taxon>Gunneridae</taxon>
        <taxon>Pentapetalae</taxon>
        <taxon>rosids</taxon>
        <taxon>fabids</taxon>
        <taxon>Rosales</taxon>
        <taxon>Rosaceae</taxon>
        <taxon>Amygdaloideae</taxon>
        <taxon>Maleae</taxon>
        <taxon>Malus</taxon>
    </lineage>
</organism>
<evidence type="ECO:0008006" key="8">
    <source>
        <dbReference type="Google" id="ProtNLM"/>
    </source>
</evidence>
<evidence type="ECO:0000313" key="7">
    <source>
        <dbReference type="Proteomes" id="UP000315295"/>
    </source>
</evidence>
<dbReference type="Pfam" id="PF00232">
    <property type="entry name" value="Glyco_hydro_1"/>
    <property type="match status" value="1"/>
</dbReference>
<gene>
    <name evidence="6" type="ORF">C1H46_037284</name>
</gene>
<dbReference type="GO" id="GO:0005975">
    <property type="term" value="P:carbohydrate metabolic process"/>
    <property type="evidence" value="ECO:0007669"/>
    <property type="project" value="InterPro"/>
</dbReference>
<keyword evidence="5" id="KW-0732">Signal</keyword>
<dbReference type="InterPro" id="IPR017853">
    <property type="entry name" value="GH"/>
</dbReference>
<evidence type="ECO:0000256" key="5">
    <source>
        <dbReference type="SAM" id="SignalP"/>
    </source>
</evidence>
<dbReference type="Gene3D" id="3.20.20.80">
    <property type="entry name" value="Glycosidases"/>
    <property type="match status" value="1"/>
</dbReference>
<dbReference type="AlphaFoldDB" id="A0A540KSQ8"/>
<comment type="similarity">
    <text evidence="1 4">Belongs to the glycosyl hydrolase 1 family.</text>
</comment>
<comment type="caution">
    <text evidence="6">The sequence shown here is derived from an EMBL/GenBank/DDBJ whole genome shotgun (WGS) entry which is preliminary data.</text>
</comment>
<reference evidence="6 7" key="1">
    <citation type="journal article" date="2019" name="G3 (Bethesda)">
        <title>Sequencing of a Wild Apple (Malus baccata) Genome Unravels the Differences Between Cultivated and Wild Apple Species Regarding Disease Resistance and Cold Tolerance.</title>
        <authorList>
            <person name="Chen X."/>
        </authorList>
    </citation>
    <scope>NUCLEOTIDE SEQUENCE [LARGE SCALE GENOMIC DNA]</scope>
    <source>
        <strain evidence="7">cv. Shandingzi</strain>
        <tissue evidence="6">Leaves</tissue>
    </source>
</reference>
<dbReference type="PANTHER" id="PTHR10353">
    <property type="entry name" value="GLYCOSYL HYDROLASE"/>
    <property type="match status" value="1"/>
</dbReference>
<evidence type="ECO:0000256" key="2">
    <source>
        <dbReference type="ARBA" id="ARBA00022801"/>
    </source>
</evidence>
<dbReference type="SUPFAM" id="SSF51445">
    <property type="entry name" value="(Trans)glycosidases"/>
    <property type="match status" value="1"/>
</dbReference>
<feature type="chain" id="PRO_5021944309" description="Beta-glucosidase" evidence="5">
    <location>
        <begin position="25"/>
        <end position="137"/>
    </location>
</feature>
<evidence type="ECO:0000313" key="6">
    <source>
        <dbReference type="EMBL" id="TQD77179.1"/>
    </source>
</evidence>